<dbReference type="EMBL" id="FSRK01000003">
    <property type="protein sequence ID" value="SIO44362.1"/>
    <property type="molecule type" value="Genomic_DNA"/>
</dbReference>
<name>A0A1N6JJ21_9FLAO</name>
<reference evidence="2" key="1">
    <citation type="submission" date="2016-11" db="EMBL/GenBank/DDBJ databases">
        <authorList>
            <person name="Varghese N."/>
            <person name="Submissions S."/>
        </authorList>
    </citation>
    <scope>NUCLEOTIDE SEQUENCE [LARGE SCALE GENOMIC DNA]</scope>
    <source>
        <strain evidence="2">DSM 27623</strain>
    </source>
</reference>
<dbReference type="AlphaFoldDB" id="A0A1N6JJ21"/>
<dbReference type="OrthoDB" id="1439845at2"/>
<accession>A0A1N6JJ21</accession>
<sequence length="190" mass="22155">MFSMKLLILLTFPTLFFSQEKMISADFDGDNIQDKVYLDSNNGAVVYQLSSQKFNKVSSDQFEDSGEIFFDKAKNGFKVNLNQMRAGYTYQFRYEKETGKMRLIGMERYEFGPASNDGSGESSVNLLTNTYIGEWNYFDDNKTKLIKMPPIKKKMVLPKTYFDNLGNVFSTYIDKDVQYYLAEKKRLYKQ</sequence>
<proteinExistence type="predicted"/>
<evidence type="ECO:0000313" key="2">
    <source>
        <dbReference type="Proteomes" id="UP000185207"/>
    </source>
</evidence>
<keyword evidence="2" id="KW-1185">Reference proteome</keyword>
<evidence type="ECO:0000313" key="1">
    <source>
        <dbReference type="EMBL" id="SIO44362.1"/>
    </source>
</evidence>
<organism evidence="1 2">
    <name type="scientific">Epilithonimonas zeae</name>
    <dbReference type="NCBI Taxonomy" id="1416779"/>
    <lineage>
        <taxon>Bacteria</taxon>
        <taxon>Pseudomonadati</taxon>
        <taxon>Bacteroidota</taxon>
        <taxon>Flavobacteriia</taxon>
        <taxon>Flavobacteriales</taxon>
        <taxon>Weeksellaceae</taxon>
        <taxon>Chryseobacterium group</taxon>
        <taxon>Epilithonimonas</taxon>
    </lineage>
</organism>
<dbReference type="Proteomes" id="UP000185207">
    <property type="component" value="Unassembled WGS sequence"/>
</dbReference>
<dbReference type="RefSeq" id="WP_139297404.1">
    <property type="nucleotide sequence ID" value="NZ_FSRK01000003.1"/>
</dbReference>
<dbReference type="STRING" id="1416779.SAMN05444409_3470"/>
<gene>
    <name evidence="1" type="ORF">SAMN05444409_3470</name>
</gene>
<protein>
    <submittedName>
        <fullName evidence="1">Uncharacterized protein</fullName>
    </submittedName>
</protein>